<evidence type="ECO:0000256" key="1">
    <source>
        <dbReference type="ARBA" id="ARBA00023054"/>
    </source>
</evidence>
<evidence type="ECO:0008006" key="5">
    <source>
        <dbReference type="Google" id="ProtNLM"/>
    </source>
</evidence>
<evidence type="ECO:0000313" key="3">
    <source>
        <dbReference type="EMBL" id="KAF5373301.1"/>
    </source>
</evidence>
<feature type="region of interest" description="Disordered" evidence="2">
    <location>
        <begin position="1"/>
        <end position="26"/>
    </location>
</feature>
<accession>A0A8H5GYB0</accession>
<organism evidence="3 4">
    <name type="scientific">Tricholomella constricta</name>
    <dbReference type="NCBI Taxonomy" id="117010"/>
    <lineage>
        <taxon>Eukaryota</taxon>
        <taxon>Fungi</taxon>
        <taxon>Dikarya</taxon>
        <taxon>Basidiomycota</taxon>
        <taxon>Agaricomycotina</taxon>
        <taxon>Agaricomycetes</taxon>
        <taxon>Agaricomycetidae</taxon>
        <taxon>Agaricales</taxon>
        <taxon>Tricholomatineae</taxon>
        <taxon>Lyophyllaceae</taxon>
        <taxon>Tricholomella</taxon>
    </lineage>
</organism>
<comment type="caution">
    <text evidence="3">The sequence shown here is derived from an EMBL/GenBank/DDBJ whole genome shotgun (WGS) entry which is preliminary data.</text>
</comment>
<dbReference type="InterPro" id="IPR000533">
    <property type="entry name" value="Tropomyosin"/>
</dbReference>
<dbReference type="AlphaFoldDB" id="A0A8H5GYB0"/>
<sequence length="162" mass="19081">MTDKIREKMNQLRREADNAVTRAEEAEKKNKVLEQLLLERDQDITSLSHKLALAEEELEKAEANVAESKAFKVEGEQSKENNEALLRKVQLLEEELDAAEKNVKETVEKLRQVDVKAEHFERQVQRAEQERDTWEKRYEDALEKYNKAQQDLQELEQSMQDL</sequence>
<dbReference type="OrthoDB" id="128924at2759"/>
<dbReference type="Proteomes" id="UP000565441">
    <property type="component" value="Unassembled WGS sequence"/>
</dbReference>
<evidence type="ECO:0000256" key="2">
    <source>
        <dbReference type="SAM" id="MobiDB-lite"/>
    </source>
</evidence>
<protein>
    <recommendedName>
        <fullName evidence="5">Tropomyosin</fullName>
    </recommendedName>
</protein>
<dbReference type="SUPFAM" id="SSF57997">
    <property type="entry name" value="Tropomyosin"/>
    <property type="match status" value="1"/>
</dbReference>
<reference evidence="3 4" key="1">
    <citation type="journal article" date="2020" name="ISME J.">
        <title>Uncovering the hidden diversity of litter-decomposition mechanisms in mushroom-forming fungi.</title>
        <authorList>
            <person name="Floudas D."/>
            <person name="Bentzer J."/>
            <person name="Ahren D."/>
            <person name="Johansson T."/>
            <person name="Persson P."/>
            <person name="Tunlid A."/>
        </authorList>
    </citation>
    <scope>NUCLEOTIDE SEQUENCE [LARGE SCALE GENOMIC DNA]</scope>
    <source>
        <strain evidence="3 4">CBS 661.87</strain>
    </source>
</reference>
<evidence type="ECO:0000313" key="4">
    <source>
        <dbReference type="Proteomes" id="UP000565441"/>
    </source>
</evidence>
<keyword evidence="1" id="KW-0175">Coiled coil</keyword>
<dbReference type="Pfam" id="PF00261">
    <property type="entry name" value="Tropomyosin"/>
    <property type="match status" value="2"/>
</dbReference>
<name>A0A8H5GYB0_9AGAR</name>
<proteinExistence type="predicted"/>
<dbReference type="EMBL" id="JAACJP010000040">
    <property type="protein sequence ID" value="KAF5373301.1"/>
    <property type="molecule type" value="Genomic_DNA"/>
</dbReference>
<keyword evidence="4" id="KW-1185">Reference proteome</keyword>
<gene>
    <name evidence="3" type="ORF">D9615_007482</name>
</gene>
<dbReference type="Gene3D" id="1.20.5.340">
    <property type="match status" value="1"/>
</dbReference>